<reference evidence="2" key="1">
    <citation type="submission" date="2025-08" db="UniProtKB">
        <authorList>
            <consortium name="Ensembl"/>
        </authorList>
    </citation>
    <scope>IDENTIFICATION</scope>
</reference>
<dbReference type="InterPro" id="IPR012337">
    <property type="entry name" value="RNaseH-like_sf"/>
</dbReference>
<name>A0A3Q2QNB4_FUNHE</name>
<sequence length="277" mass="32001">MRSDIENFCNLCSTCEAFRKASVFQLVCTDITELPVTSFGNRFVRVVQDHFTKYVNAYAMSDQKATTVVQLLCERYIPEHGVPEELLSDQGRQYESEIIHTICQRLQMTKKRTSLYHPRGNRMVERFNRTLKEQLARLIQDYGGEWDHHLPAVVLSFNSTPHSSTGYSPYFLVHGREPRLPATVHVSSPKVSDCPQNYGSAAFETVLLHREEQRQKREYYYNKDTRFRPYACGDLVWVDDPATQRQNLFPNWTGPYKVVSVDEKGAGPVNFVSFLTD</sequence>
<dbReference type="GeneTree" id="ENSGT01000000214408"/>
<dbReference type="STRING" id="8078.ENSFHEP00000028769"/>
<evidence type="ECO:0000313" key="2">
    <source>
        <dbReference type="Ensembl" id="ENSFHEP00000028769.1"/>
    </source>
</evidence>
<dbReference type="InterPro" id="IPR001584">
    <property type="entry name" value="Integrase_cat-core"/>
</dbReference>
<feature type="domain" description="Integrase catalytic" evidence="1">
    <location>
        <begin position="16"/>
        <end position="177"/>
    </location>
</feature>
<dbReference type="InterPro" id="IPR036397">
    <property type="entry name" value="RNaseH_sf"/>
</dbReference>
<dbReference type="GO" id="GO:0003676">
    <property type="term" value="F:nucleic acid binding"/>
    <property type="evidence" value="ECO:0007669"/>
    <property type="project" value="InterPro"/>
</dbReference>
<organism evidence="2 3">
    <name type="scientific">Fundulus heteroclitus</name>
    <name type="common">Killifish</name>
    <name type="synonym">Mummichog</name>
    <dbReference type="NCBI Taxonomy" id="8078"/>
    <lineage>
        <taxon>Eukaryota</taxon>
        <taxon>Metazoa</taxon>
        <taxon>Chordata</taxon>
        <taxon>Craniata</taxon>
        <taxon>Vertebrata</taxon>
        <taxon>Euteleostomi</taxon>
        <taxon>Actinopterygii</taxon>
        <taxon>Neopterygii</taxon>
        <taxon>Teleostei</taxon>
        <taxon>Neoteleostei</taxon>
        <taxon>Acanthomorphata</taxon>
        <taxon>Ovalentaria</taxon>
        <taxon>Atherinomorphae</taxon>
        <taxon>Cyprinodontiformes</taxon>
        <taxon>Fundulidae</taxon>
        <taxon>Fundulus</taxon>
    </lineage>
</organism>
<keyword evidence="3" id="KW-1185">Reference proteome</keyword>
<dbReference type="SUPFAM" id="SSF53098">
    <property type="entry name" value="Ribonuclease H-like"/>
    <property type="match status" value="1"/>
</dbReference>
<dbReference type="Gene3D" id="3.30.420.10">
    <property type="entry name" value="Ribonuclease H-like superfamily/Ribonuclease H"/>
    <property type="match status" value="1"/>
</dbReference>
<dbReference type="FunFam" id="3.30.420.10:FF:000032">
    <property type="entry name" value="Retrovirus-related Pol polyprotein from transposon 297-like Protein"/>
    <property type="match status" value="1"/>
</dbReference>
<reference evidence="2" key="2">
    <citation type="submission" date="2025-09" db="UniProtKB">
        <authorList>
            <consortium name="Ensembl"/>
        </authorList>
    </citation>
    <scope>IDENTIFICATION</scope>
</reference>
<evidence type="ECO:0000259" key="1">
    <source>
        <dbReference type="PROSITE" id="PS50994"/>
    </source>
</evidence>
<evidence type="ECO:0000313" key="3">
    <source>
        <dbReference type="Proteomes" id="UP000265000"/>
    </source>
</evidence>
<dbReference type="PROSITE" id="PS50994">
    <property type="entry name" value="INTEGRASE"/>
    <property type="match status" value="1"/>
</dbReference>
<dbReference type="PANTHER" id="PTHR37984:SF15">
    <property type="entry name" value="INTEGRASE CATALYTIC DOMAIN-CONTAINING PROTEIN"/>
    <property type="match status" value="1"/>
</dbReference>
<dbReference type="Pfam" id="PF00665">
    <property type="entry name" value="rve"/>
    <property type="match status" value="1"/>
</dbReference>
<dbReference type="Ensembl" id="ENSFHET00000031686.1">
    <property type="protein sequence ID" value="ENSFHEP00000028769.1"/>
    <property type="gene ID" value="ENSFHEG00000013097.1"/>
</dbReference>
<accession>A0A3Q2QNB4</accession>
<protein>
    <recommendedName>
        <fullName evidence="1">Integrase catalytic domain-containing protein</fullName>
    </recommendedName>
</protein>
<dbReference type="Proteomes" id="UP000265000">
    <property type="component" value="Unplaced"/>
</dbReference>
<dbReference type="PANTHER" id="PTHR37984">
    <property type="entry name" value="PROTEIN CBG26694"/>
    <property type="match status" value="1"/>
</dbReference>
<proteinExistence type="predicted"/>
<dbReference type="InterPro" id="IPR050951">
    <property type="entry name" value="Retrovirus_Pol_polyprotein"/>
</dbReference>
<dbReference type="AlphaFoldDB" id="A0A3Q2QNB4"/>
<dbReference type="GO" id="GO:0015074">
    <property type="term" value="P:DNA integration"/>
    <property type="evidence" value="ECO:0007669"/>
    <property type="project" value="InterPro"/>
</dbReference>